<sequence length="255" mass="29101">NKWIDAEPRDGKQGGAFCMSVPAVDESRIMCNFDGSLGQLQTIAHELGHAYHNQCQVGKTILQRRTPMTLAETASTFCENVITDAALSQTTDVKDELAILEDFLISSSQVVVDISSRYQFEMEVFERRAQAELSAADFCEIMTRAQMDTYGEGLDENHVHPYMWTWKPHYYSAELSFYNFPYAFGLLFSLGLYAIYKEHGNEFIHEYDELLSRTGEGTAADLAARFDIDIRKGSFWEGSLKLIEDRIDRYVSLEY</sequence>
<dbReference type="EMBL" id="BART01029195">
    <property type="protein sequence ID" value="GAG98293.1"/>
    <property type="molecule type" value="Genomic_DNA"/>
</dbReference>
<proteinExistence type="predicted"/>
<evidence type="ECO:0000259" key="7">
    <source>
        <dbReference type="Pfam" id="PF01432"/>
    </source>
</evidence>
<evidence type="ECO:0000256" key="1">
    <source>
        <dbReference type="ARBA" id="ARBA00001947"/>
    </source>
</evidence>
<dbReference type="PANTHER" id="PTHR34217">
    <property type="entry name" value="METAL-DEPENDENT CARBOXYPEPTIDASE"/>
    <property type="match status" value="1"/>
</dbReference>
<dbReference type="GO" id="GO:0004181">
    <property type="term" value="F:metallocarboxypeptidase activity"/>
    <property type="evidence" value="ECO:0007669"/>
    <property type="project" value="InterPro"/>
</dbReference>
<organism evidence="8">
    <name type="scientific">marine sediment metagenome</name>
    <dbReference type="NCBI Taxonomy" id="412755"/>
    <lineage>
        <taxon>unclassified sequences</taxon>
        <taxon>metagenomes</taxon>
        <taxon>ecological metagenomes</taxon>
    </lineage>
</organism>
<feature type="non-terminal residue" evidence="8">
    <location>
        <position position="1"/>
    </location>
</feature>
<keyword evidence="3" id="KW-0479">Metal-binding</keyword>
<keyword evidence="2" id="KW-0645">Protease</keyword>
<dbReference type="InterPro" id="IPR001333">
    <property type="entry name" value="Peptidase_M32_Taq"/>
</dbReference>
<name>X1CQ75_9ZZZZ</name>
<evidence type="ECO:0000313" key="8">
    <source>
        <dbReference type="EMBL" id="GAG98293.1"/>
    </source>
</evidence>
<dbReference type="PANTHER" id="PTHR34217:SF1">
    <property type="entry name" value="CARBOXYPEPTIDASE 1"/>
    <property type="match status" value="1"/>
</dbReference>
<comment type="caution">
    <text evidence="8">The sequence shown here is derived from an EMBL/GenBank/DDBJ whole genome shotgun (WGS) entry which is preliminary data.</text>
</comment>
<dbReference type="InterPro" id="IPR042088">
    <property type="entry name" value="OligoPept_F_C"/>
</dbReference>
<evidence type="ECO:0000256" key="4">
    <source>
        <dbReference type="ARBA" id="ARBA00022801"/>
    </source>
</evidence>
<dbReference type="AlphaFoldDB" id="X1CQ75"/>
<evidence type="ECO:0000256" key="5">
    <source>
        <dbReference type="ARBA" id="ARBA00022833"/>
    </source>
</evidence>
<protein>
    <recommendedName>
        <fullName evidence="7">Peptidase M3A/M3B catalytic domain-containing protein</fullName>
    </recommendedName>
</protein>
<evidence type="ECO:0000256" key="2">
    <source>
        <dbReference type="ARBA" id="ARBA00022670"/>
    </source>
</evidence>
<dbReference type="Pfam" id="PF01432">
    <property type="entry name" value="Peptidase_M3"/>
    <property type="match status" value="1"/>
</dbReference>
<evidence type="ECO:0000256" key="6">
    <source>
        <dbReference type="ARBA" id="ARBA00023049"/>
    </source>
</evidence>
<keyword evidence="4" id="KW-0378">Hydrolase</keyword>
<reference evidence="8" key="1">
    <citation type="journal article" date="2014" name="Front. Microbiol.">
        <title>High frequency of phylogenetically diverse reductive dehalogenase-homologous genes in deep subseafloor sedimentary metagenomes.</title>
        <authorList>
            <person name="Kawai M."/>
            <person name="Futagami T."/>
            <person name="Toyoda A."/>
            <person name="Takaki Y."/>
            <person name="Nishi S."/>
            <person name="Hori S."/>
            <person name="Arai W."/>
            <person name="Tsubouchi T."/>
            <person name="Morono Y."/>
            <person name="Uchiyama I."/>
            <person name="Ito T."/>
            <person name="Fujiyama A."/>
            <person name="Inagaki F."/>
            <person name="Takami H."/>
        </authorList>
    </citation>
    <scope>NUCLEOTIDE SEQUENCE</scope>
    <source>
        <strain evidence="8">Expedition CK06-06</strain>
    </source>
</reference>
<evidence type="ECO:0000256" key="3">
    <source>
        <dbReference type="ARBA" id="ARBA00022723"/>
    </source>
</evidence>
<gene>
    <name evidence="8" type="ORF">S01H4_51299</name>
</gene>
<dbReference type="GO" id="GO:0046872">
    <property type="term" value="F:metal ion binding"/>
    <property type="evidence" value="ECO:0007669"/>
    <property type="project" value="UniProtKB-KW"/>
</dbReference>
<keyword evidence="5" id="KW-0862">Zinc</keyword>
<dbReference type="Gene3D" id="1.10.1370.20">
    <property type="entry name" value="Oligoendopeptidase f, C-terminal domain"/>
    <property type="match status" value="1"/>
</dbReference>
<dbReference type="GO" id="GO:0004222">
    <property type="term" value="F:metalloendopeptidase activity"/>
    <property type="evidence" value="ECO:0007669"/>
    <property type="project" value="InterPro"/>
</dbReference>
<accession>X1CQ75</accession>
<dbReference type="SUPFAM" id="SSF55486">
    <property type="entry name" value="Metalloproteases ('zincins'), catalytic domain"/>
    <property type="match status" value="1"/>
</dbReference>
<dbReference type="GO" id="GO:0006508">
    <property type="term" value="P:proteolysis"/>
    <property type="evidence" value="ECO:0007669"/>
    <property type="project" value="UniProtKB-KW"/>
</dbReference>
<keyword evidence="6" id="KW-0482">Metalloprotease</keyword>
<feature type="domain" description="Peptidase M3A/M3B catalytic" evidence="7">
    <location>
        <begin position="2"/>
        <end position="238"/>
    </location>
</feature>
<comment type="cofactor">
    <cofactor evidence="1">
        <name>Zn(2+)</name>
        <dbReference type="ChEBI" id="CHEBI:29105"/>
    </cofactor>
</comment>
<dbReference type="InterPro" id="IPR001567">
    <property type="entry name" value="Pept_M3A_M3B_dom"/>
</dbReference>